<dbReference type="GO" id="GO:0004852">
    <property type="term" value="F:uroporphyrinogen-III synthase activity"/>
    <property type="evidence" value="ECO:0007669"/>
    <property type="project" value="UniProtKB-EC"/>
</dbReference>
<accession>A0ABT3JFB4</accession>
<evidence type="ECO:0000259" key="1">
    <source>
        <dbReference type="Pfam" id="PF02602"/>
    </source>
</evidence>
<sequence>MVLRPQPGASATLARAAGMGLPAIAIHLFSVEPLEWQPPATGTFDGLLLTSANAPREAGPQLDLLRGLPVYAVGEATGAAARAAGLHVVEVGRGGVKELLAGVPRDLRLLHLCGADRTAEPTPVSVDCIPVYRAAPIDAPTGLDRLPGSVALVHSPRAGRRLAEVAGERQDVRVAAISKSAADACGTGWAALEAAPEPTDAALLSLAARLCQQSDPK</sequence>
<dbReference type="InterPro" id="IPR003754">
    <property type="entry name" value="4pyrrol_synth_uPrphyn_synth"/>
</dbReference>
<proteinExistence type="predicted"/>
<dbReference type="Pfam" id="PF02602">
    <property type="entry name" value="HEM4"/>
    <property type="match status" value="1"/>
</dbReference>
<dbReference type="InterPro" id="IPR036108">
    <property type="entry name" value="4pyrrol_syn_uPrphyn_synt_sf"/>
</dbReference>
<protein>
    <submittedName>
        <fullName evidence="2">Uroporphyrinogen-III synthase</fullName>
        <ecNumber evidence="2">4.2.1.75</ecNumber>
    </submittedName>
</protein>
<dbReference type="EC" id="4.2.1.75" evidence="2"/>
<keyword evidence="2" id="KW-0456">Lyase</keyword>
<comment type="caution">
    <text evidence="2">The sequence shown here is derived from an EMBL/GenBank/DDBJ whole genome shotgun (WGS) entry which is preliminary data.</text>
</comment>
<evidence type="ECO:0000313" key="2">
    <source>
        <dbReference type="EMBL" id="MCW3797767.1"/>
    </source>
</evidence>
<dbReference type="EMBL" id="JAPDOB010000002">
    <property type="protein sequence ID" value="MCW3797767.1"/>
    <property type="molecule type" value="Genomic_DNA"/>
</dbReference>
<gene>
    <name evidence="2" type="ORF">OMW55_08120</name>
</gene>
<evidence type="ECO:0000313" key="3">
    <source>
        <dbReference type="Proteomes" id="UP001526246"/>
    </source>
</evidence>
<reference evidence="2 3" key="1">
    <citation type="submission" date="2022-10" db="EMBL/GenBank/DDBJ databases">
        <title>Sphingomonas sp.</title>
        <authorList>
            <person name="Jin C."/>
        </authorList>
    </citation>
    <scope>NUCLEOTIDE SEQUENCE [LARGE SCALE GENOMIC DNA]</scope>
    <source>
        <strain evidence="2 3">BN140010</strain>
    </source>
</reference>
<feature type="domain" description="Tetrapyrrole biosynthesis uroporphyrinogen III synthase" evidence="1">
    <location>
        <begin position="34"/>
        <end position="204"/>
    </location>
</feature>
<organism evidence="2 3">
    <name type="scientific">Sphingomonas arvum</name>
    <dbReference type="NCBI Taxonomy" id="2992113"/>
    <lineage>
        <taxon>Bacteria</taxon>
        <taxon>Pseudomonadati</taxon>
        <taxon>Pseudomonadota</taxon>
        <taxon>Alphaproteobacteria</taxon>
        <taxon>Sphingomonadales</taxon>
        <taxon>Sphingomonadaceae</taxon>
        <taxon>Sphingomonas</taxon>
    </lineage>
</organism>
<dbReference type="Gene3D" id="3.40.50.10090">
    <property type="match status" value="1"/>
</dbReference>
<dbReference type="Proteomes" id="UP001526246">
    <property type="component" value="Unassembled WGS sequence"/>
</dbReference>
<dbReference type="SUPFAM" id="SSF69618">
    <property type="entry name" value="HemD-like"/>
    <property type="match status" value="1"/>
</dbReference>
<dbReference type="RefSeq" id="WP_264882281.1">
    <property type="nucleotide sequence ID" value="NZ_JAPDOB010000002.1"/>
</dbReference>
<name>A0ABT3JFB4_9SPHN</name>
<keyword evidence="3" id="KW-1185">Reference proteome</keyword>